<proteinExistence type="predicted"/>
<sequence length="37" mass="4297">MYPQVRVASCWPNTGLPSHSSCRVLIVVRRRRHVTSF</sequence>
<organism evidence="1 2">
    <name type="scientific">Euzebya pacifica</name>
    <dbReference type="NCBI Taxonomy" id="1608957"/>
    <lineage>
        <taxon>Bacteria</taxon>
        <taxon>Bacillati</taxon>
        <taxon>Actinomycetota</taxon>
        <taxon>Nitriliruptoria</taxon>
        <taxon>Euzebyales</taxon>
    </lineage>
</organism>
<dbReference type="KEGG" id="euz:DVS28_b0266"/>
<reference evidence="1 2" key="1">
    <citation type="submission" date="2018-09" db="EMBL/GenBank/DDBJ databases">
        <title>Complete genome sequence of Euzebya sp. DY32-46 isolated from seawater of Pacific Ocean.</title>
        <authorList>
            <person name="Xu L."/>
            <person name="Wu Y.-H."/>
            <person name="Xu X.-W."/>
        </authorList>
    </citation>
    <scope>NUCLEOTIDE SEQUENCE [LARGE SCALE GENOMIC DNA]</scope>
    <source>
        <strain evidence="1 2">DY32-46</strain>
        <plasmid evidence="2">pedy32-46i</plasmid>
    </source>
</reference>
<accession>A0A346Y6D9</accession>
<name>A0A346Y6D9_9ACTN</name>
<evidence type="ECO:0000313" key="1">
    <source>
        <dbReference type="EMBL" id="AXV10036.1"/>
    </source>
</evidence>
<keyword evidence="1" id="KW-0614">Plasmid</keyword>
<geneLocation type="plasmid" evidence="2">
    <name>pedy32-46i</name>
</geneLocation>
<dbReference type="EMBL" id="CP031166">
    <property type="protein sequence ID" value="AXV10036.1"/>
    <property type="molecule type" value="Genomic_DNA"/>
</dbReference>
<dbReference type="Proteomes" id="UP000264006">
    <property type="component" value="Plasmid pEDY32-46I"/>
</dbReference>
<dbReference type="AlphaFoldDB" id="A0A346Y6D9"/>
<gene>
    <name evidence="1" type="ORF">DVS28_b0266</name>
</gene>
<evidence type="ECO:0000313" key="2">
    <source>
        <dbReference type="Proteomes" id="UP000264006"/>
    </source>
</evidence>
<protein>
    <submittedName>
        <fullName evidence="1">Uncharacterized protein</fullName>
    </submittedName>
</protein>
<keyword evidence="2" id="KW-1185">Reference proteome</keyword>